<evidence type="ECO:0000256" key="1">
    <source>
        <dbReference type="ARBA" id="ARBA00022729"/>
    </source>
</evidence>
<gene>
    <name evidence="3" type="ORF">A7A78_03070</name>
</gene>
<keyword evidence="1" id="KW-0732">Signal</keyword>
<name>A0A1A9LDN3_9FLAO</name>
<dbReference type="RefSeq" id="WP_068761663.1">
    <property type="nucleotide sequence ID" value="NZ_LXIE01000012.1"/>
</dbReference>
<dbReference type="InterPro" id="IPR026444">
    <property type="entry name" value="Secre_tail"/>
</dbReference>
<feature type="domain" description="Secretion system C-terminal sorting" evidence="2">
    <location>
        <begin position="377"/>
        <end position="441"/>
    </location>
</feature>
<dbReference type="SUPFAM" id="SSF63825">
    <property type="entry name" value="YWTD domain"/>
    <property type="match status" value="1"/>
</dbReference>
<reference evidence="3 4" key="1">
    <citation type="submission" date="2016-05" db="EMBL/GenBank/DDBJ databases">
        <title>Genome sequencing of Vitellibacter soesokkakensis RSSK-12.</title>
        <authorList>
            <person name="Thevarajoo S."/>
            <person name="Selvaratnam C."/>
            <person name="Goh K.M."/>
            <person name="Chan K.-G."/>
            <person name="Chong C.S."/>
        </authorList>
    </citation>
    <scope>NUCLEOTIDE SEQUENCE [LARGE SCALE GENOMIC DNA]</scope>
    <source>
        <strain evidence="3 4">RSSK-12</strain>
    </source>
</reference>
<evidence type="ECO:0000259" key="2">
    <source>
        <dbReference type="Pfam" id="PF18962"/>
    </source>
</evidence>
<proteinExistence type="predicted"/>
<sequence length="443" mass="47198">MGFSQTFTKLFDFNGISGSKAYGDLISDGDYFYGTTTVGGSNDKGVIFKIKSDGTDYQKLYNFDEVHGAKPYDGLQLIGSELFGVTLYGGTNNGGIIFKIDTNGSNYSVLKDFSNSNDGAQPNASLYFDGTFLYGTTYSGGTGGGGGTIFKLNLDGTGFTVIHNFNGSNTSNGAQPKAQLLSDGTYLYGVTFNGGTNNKGVLYKIKPDGTNFLKLYDFVGTNNTNNVEPSEPILHEGYIYGCTFLGGVNELGILYKIATDGTDFSVLHDFDSQTGAKPHCKLTLAGDYLYGTTTTGGLSGGGMIFKIKPDGTDYSSIFEFVTESGYSCWSSLLYKGSYLYGITSSGGDGGDNGTIFQFDDGLPLSNPNVSAPTNIAIYPNPVQDVLYISLPENTKADAILYDVAGKLVLRETIVGNAAISLNSLKSGVYFIQVGNQIHQIIKN</sequence>
<dbReference type="NCBIfam" id="TIGR03803">
    <property type="entry name" value="Gloeo_Verruco"/>
    <property type="match status" value="6"/>
</dbReference>
<evidence type="ECO:0000313" key="4">
    <source>
        <dbReference type="Proteomes" id="UP000077552"/>
    </source>
</evidence>
<organism evidence="3 4">
    <name type="scientific">Aequorivita soesokkakensis</name>
    <dbReference type="NCBI Taxonomy" id="1385699"/>
    <lineage>
        <taxon>Bacteria</taxon>
        <taxon>Pseudomonadati</taxon>
        <taxon>Bacteroidota</taxon>
        <taxon>Flavobacteriia</taxon>
        <taxon>Flavobacteriales</taxon>
        <taxon>Flavobacteriaceae</taxon>
        <taxon>Aequorivita</taxon>
    </lineage>
</organism>
<dbReference type="Pfam" id="PF18962">
    <property type="entry name" value="Por_Secre_tail"/>
    <property type="match status" value="1"/>
</dbReference>
<keyword evidence="4" id="KW-1185">Reference proteome</keyword>
<comment type="caution">
    <text evidence="3">The sequence shown here is derived from an EMBL/GenBank/DDBJ whole genome shotgun (WGS) entry which is preliminary data.</text>
</comment>
<dbReference type="AlphaFoldDB" id="A0A1A9LDN3"/>
<dbReference type="NCBIfam" id="TIGR04183">
    <property type="entry name" value="Por_Secre_tail"/>
    <property type="match status" value="1"/>
</dbReference>
<dbReference type="EMBL" id="LXIE01000012">
    <property type="protein sequence ID" value="OAD91489.1"/>
    <property type="molecule type" value="Genomic_DNA"/>
</dbReference>
<dbReference type="Proteomes" id="UP000077552">
    <property type="component" value="Unassembled WGS sequence"/>
</dbReference>
<evidence type="ECO:0000313" key="3">
    <source>
        <dbReference type="EMBL" id="OAD91489.1"/>
    </source>
</evidence>
<dbReference type="InterPro" id="IPR022519">
    <property type="entry name" value="Gloeo/Verruco_rpt"/>
</dbReference>
<accession>A0A1A9LDN3</accession>
<protein>
    <recommendedName>
        <fullName evidence="2">Secretion system C-terminal sorting domain-containing protein</fullName>
    </recommendedName>
</protein>
<dbReference type="STRING" id="1385699.A7A78_03070"/>